<dbReference type="PROSITE" id="PS51257">
    <property type="entry name" value="PROKAR_LIPOPROTEIN"/>
    <property type="match status" value="1"/>
</dbReference>
<accession>A0AAW9RP17</accession>
<keyword evidence="3" id="KW-1185">Reference proteome</keyword>
<reference evidence="2 3" key="1">
    <citation type="submission" date="2024-04" db="EMBL/GenBank/DDBJ databases">
        <title>Novel genus in family Flammeovirgaceae.</title>
        <authorList>
            <person name="Nguyen T.H."/>
            <person name="Vuong T.Q."/>
            <person name="Le H."/>
            <person name="Kim S.-G."/>
        </authorList>
    </citation>
    <scope>NUCLEOTIDE SEQUENCE [LARGE SCALE GENOMIC DNA]</scope>
    <source>
        <strain evidence="2 3">JCM 23209</strain>
    </source>
</reference>
<evidence type="ECO:0000313" key="2">
    <source>
        <dbReference type="EMBL" id="MEN7546657.1"/>
    </source>
</evidence>
<sequence length="69" mass="7615">MKKLIPLLAILLFLFSCKPVKPYQRAYLNDHEMQLGTKPLESFEDNFQSYREGASGGMGKKSGGGCGCN</sequence>
<protein>
    <submittedName>
        <fullName evidence="2">DUF4266 domain-containing protein</fullName>
    </submittedName>
</protein>
<evidence type="ECO:0000313" key="3">
    <source>
        <dbReference type="Proteomes" id="UP001403385"/>
    </source>
</evidence>
<evidence type="ECO:0000259" key="1">
    <source>
        <dbReference type="Pfam" id="PF14086"/>
    </source>
</evidence>
<name>A0AAW9RP17_9BACT</name>
<dbReference type="EMBL" id="JBDKWZ010000001">
    <property type="protein sequence ID" value="MEN7546657.1"/>
    <property type="molecule type" value="Genomic_DNA"/>
</dbReference>
<proteinExistence type="predicted"/>
<dbReference type="AlphaFoldDB" id="A0AAW9RP17"/>
<dbReference type="InterPro" id="IPR025362">
    <property type="entry name" value="DUF4266"/>
</dbReference>
<dbReference type="Pfam" id="PF14086">
    <property type="entry name" value="DUF4266"/>
    <property type="match status" value="1"/>
</dbReference>
<gene>
    <name evidence="2" type="ORF">AAG747_01980</name>
</gene>
<feature type="domain" description="DUF4266" evidence="1">
    <location>
        <begin position="20"/>
        <end position="69"/>
    </location>
</feature>
<dbReference type="RefSeq" id="WP_346819441.1">
    <property type="nucleotide sequence ID" value="NZ_JBDKWZ010000001.1"/>
</dbReference>
<dbReference type="Proteomes" id="UP001403385">
    <property type="component" value="Unassembled WGS sequence"/>
</dbReference>
<organism evidence="2 3">
    <name type="scientific">Rapidithrix thailandica</name>
    <dbReference type="NCBI Taxonomy" id="413964"/>
    <lineage>
        <taxon>Bacteria</taxon>
        <taxon>Pseudomonadati</taxon>
        <taxon>Bacteroidota</taxon>
        <taxon>Cytophagia</taxon>
        <taxon>Cytophagales</taxon>
        <taxon>Flammeovirgaceae</taxon>
        <taxon>Rapidithrix</taxon>
    </lineage>
</organism>
<comment type="caution">
    <text evidence="2">The sequence shown here is derived from an EMBL/GenBank/DDBJ whole genome shotgun (WGS) entry which is preliminary data.</text>
</comment>